<evidence type="ECO:0000313" key="2">
    <source>
        <dbReference type="Proteomes" id="UP001528850"/>
    </source>
</evidence>
<organism evidence="1 2">
    <name type="scientific">Luteibacter sahnii</name>
    <dbReference type="NCBI Taxonomy" id="3021977"/>
    <lineage>
        <taxon>Bacteria</taxon>
        <taxon>Pseudomonadati</taxon>
        <taxon>Pseudomonadota</taxon>
        <taxon>Gammaproteobacteria</taxon>
        <taxon>Lysobacterales</taxon>
        <taxon>Rhodanobacteraceae</taxon>
        <taxon>Luteibacter</taxon>
    </lineage>
</organism>
<proteinExistence type="predicted"/>
<evidence type="ECO:0000313" key="1">
    <source>
        <dbReference type="EMBL" id="MDF4023811.1"/>
    </source>
</evidence>
<dbReference type="Pfam" id="PF07920">
    <property type="entry name" value="DUF1684"/>
    <property type="match status" value="1"/>
</dbReference>
<dbReference type="Proteomes" id="UP001528850">
    <property type="component" value="Unassembled WGS sequence"/>
</dbReference>
<protein>
    <submittedName>
        <fullName evidence="1">DUF1684 domain-containing protein</fullName>
    </submittedName>
</protein>
<dbReference type="InterPro" id="IPR012467">
    <property type="entry name" value="DUF1684"/>
</dbReference>
<name>A0ABT6B6U1_9GAMM</name>
<sequence>MSVNIDYAAAVAKARAHRLDLLTAPGGWLSLVGFDWLGEGDNRVGRAPDNDIVLQTGPDHLGTITLTPDGATSIAFAPGVDAQVDGQRVPRASLSDDAPGHRPSEVRFGTAQLFVIVRDGRKAIRVKDAEAPTRVGFEGLRYFPVDPSWRVVAEWVPLDPPYALQLGTVIGTIDTERAPGKAVFTREGRTYELYPYHETPDALFFVFGDLTGGKETYGAGRFLDTGLPENGQLVLDFNEARNPPCAFTPYATCQLAPPENRLDVRVEAGELTYRAAAH</sequence>
<dbReference type="EMBL" id="JARJJS010000001">
    <property type="protein sequence ID" value="MDF4023811.1"/>
    <property type="molecule type" value="Genomic_DNA"/>
</dbReference>
<dbReference type="RefSeq" id="WP_320550767.1">
    <property type="nucleotide sequence ID" value="NZ_JAQLOK010000002.1"/>
</dbReference>
<comment type="caution">
    <text evidence="1">The sequence shown here is derived from an EMBL/GenBank/DDBJ whole genome shotgun (WGS) entry which is preliminary data.</text>
</comment>
<accession>A0ABT6B6U1</accession>
<reference evidence="1 2" key="1">
    <citation type="journal article" date="2024" name="Curr. Microbiol.">
        <title>Luteibacter sahnii sp. nov., A Novel Yellow-Colored Xanthomonadin Pigment Producing Probiotic Bacterium from Healthy Rice Seed Microbiome.</title>
        <authorList>
            <person name="Jaiswal G."/>
            <person name="Rana R."/>
            <person name="Nayak P.K."/>
            <person name="Chouhan R."/>
            <person name="Gandhi S.G."/>
            <person name="Patel H.K."/>
            <person name="Patil P.B."/>
        </authorList>
    </citation>
    <scope>NUCLEOTIDE SEQUENCE [LARGE SCALE GENOMIC DNA]</scope>
    <source>
        <strain evidence="1 2">PPL201</strain>
    </source>
</reference>
<gene>
    <name evidence="1" type="ORF">P3W24_02335</name>
</gene>
<keyword evidence="2" id="KW-1185">Reference proteome</keyword>
<dbReference type="PANTHER" id="PTHR41913:SF1">
    <property type="entry name" value="DUF1684 DOMAIN-CONTAINING PROTEIN"/>
    <property type="match status" value="1"/>
</dbReference>
<dbReference type="PANTHER" id="PTHR41913">
    <property type="entry name" value="DUF1684 DOMAIN-CONTAINING PROTEIN"/>
    <property type="match status" value="1"/>
</dbReference>